<evidence type="ECO:0000313" key="2">
    <source>
        <dbReference type="EMBL" id="CAA6804235.1"/>
    </source>
</evidence>
<dbReference type="GO" id="GO:0016301">
    <property type="term" value="F:kinase activity"/>
    <property type="evidence" value="ECO:0007669"/>
    <property type="project" value="UniProtKB-KW"/>
</dbReference>
<dbReference type="InterPro" id="IPR001206">
    <property type="entry name" value="Diacylglycerol_kinase_cat_dom"/>
</dbReference>
<dbReference type="InterPro" id="IPR017438">
    <property type="entry name" value="ATP-NAD_kinase_N"/>
</dbReference>
<protein>
    <submittedName>
        <fullName evidence="2">Diacylglycerol kinase catalytic region</fullName>
    </submittedName>
</protein>
<evidence type="ECO:0000259" key="1">
    <source>
        <dbReference type="PROSITE" id="PS50146"/>
    </source>
</evidence>
<name>A0A6S6SMQ0_9GAMM</name>
<sequence>MLSDRASRNLLKIGFFEEMKTPFDQLQAKVPAFINPDSGTAEQVLPLLEEDSRLEVYALEPVALATKIEEAVRCNVARVIVSGGDGTIALAASKVAQSETELAIVPGGTLNHFSSRLGIPEDTSAAIDLAVSGSTEAVGVGYVNDHLFINTSSVGAYVHFVRTRNQLQSDMGYHSASIIAGLRRLIRFRSSRVILDQIKIRSPLVFVGVEERELSFPHLGQYQDEGREGLHLIAVKSRSRFDTLKIAINAILRGIDPLDKAEKVENNVLDSLQLDFPQKSSKLYVAADGELVKLESPLRYRYARNELAVVTQKSQ</sequence>
<feature type="domain" description="DAGKc" evidence="1">
    <location>
        <begin position="68"/>
        <end position="147"/>
    </location>
</feature>
<proteinExistence type="predicted"/>
<reference evidence="2" key="1">
    <citation type="submission" date="2020-01" db="EMBL/GenBank/DDBJ databases">
        <authorList>
            <person name="Meier V. D."/>
            <person name="Meier V D."/>
        </authorList>
    </citation>
    <scope>NUCLEOTIDE SEQUENCE</scope>
    <source>
        <strain evidence="2">HLG_WM_MAG_07</strain>
    </source>
</reference>
<dbReference type="Gene3D" id="3.40.50.10330">
    <property type="entry name" value="Probable inorganic polyphosphate/atp-NAD kinase, domain 1"/>
    <property type="match status" value="1"/>
</dbReference>
<gene>
    <name evidence="2" type="ORF">HELGO_WM31278</name>
</gene>
<dbReference type="EMBL" id="CACVAY010000020">
    <property type="protein sequence ID" value="CAA6804235.1"/>
    <property type="molecule type" value="Genomic_DNA"/>
</dbReference>
<keyword evidence="2" id="KW-0418">Kinase</keyword>
<organism evidence="2">
    <name type="scientific">uncultured Thiotrichaceae bacterium</name>
    <dbReference type="NCBI Taxonomy" id="298394"/>
    <lineage>
        <taxon>Bacteria</taxon>
        <taxon>Pseudomonadati</taxon>
        <taxon>Pseudomonadota</taxon>
        <taxon>Gammaproteobacteria</taxon>
        <taxon>Thiotrichales</taxon>
        <taxon>Thiotrichaceae</taxon>
        <taxon>environmental samples</taxon>
    </lineage>
</organism>
<dbReference type="SUPFAM" id="SSF111331">
    <property type="entry name" value="NAD kinase/diacylglycerol kinase-like"/>
    <property type="match status" value="1"/>
</dbReference>
<dbReference type="Pfam" id="PF00781">
    <property type="entry name" value="DAGK_cat"/>
    <property type="match status" value="1"/>
</dbReference>
<dbReference type="PROSITE" id="PS50146">
    <property type="entry name" value="DAGK"/>
    <property type="match status" value="1"/>
</dbReference>
<dbReference type="SMART" id="SM00046">
    <property type="entry name" value="DAGKc"/>
    <property type="match status" value="1"/>
</dbReference>
<dbReference type="AlphaFoldDB" id="A0A6S6SMQ0"/>
<dbReference type="InterPro" id="IPR016064">
    <property type="entry name" value="NAD/diacylglycerol_kinase_sf"/>
</dbReference>
<dbReference type="Gene3D" id="2.60.200.40">
    <property type="match status" value="1"/>
</dbReference>
<keyword evidence="2" id="KW-0808">Transferase</keyword>
<accession>A0A6S6SMQ0</accession>